<sequence length="302" mass="33686">MESGPETLIPNSDSLIAGRNAVETSSRKKHGNAERIVIGGYPIEGVSIAGHETCVILPSLKLAFDIGRCPQRAISQDFLFISHAHMDHIGGVAMYVASRGLFSLKPPTIVVPKCVKEDVERLFEVHRTMDQSELKNNLIGLDVEHTTYAMQEKRSLSEETSKSKLSERTTSYRARVILCTRMLWCCFLWSFLITYSTVSPEVAFTGDTTSDFIIDEDNSDVLKSRVLIMESTFIDGKVTTEHAREYGHTHISEIMGYADRFENQAILLIHFSARHKREEIEAAVSALGPPLGGRVFAMTEGF</sequence>
<dbReference type="EMBL" id="CM042889">
    <property type="protein sequence ID" value="KAI4319127.1"/>
    <property type="molecule type" value="Genomic_DNA"/>
</dbReference>
<comment type="caution">
    <text evidence="1">The sequence shown here is derived from an EMBL/GenBank/DDBJ whole genome shotgun (WGS) entry which is preliminary data.</text>
</comment>
<gene>
    <name evidence="1" type="ORF">MLD38_032764</name>
</gene>
<organism evidence="1 2">
    <name type="scientific">Melastoma candidum</name>
    <dbReference type="NCBI Taxonomy" id="119954"/>
    <lineage>
        <taxon>Eukaryota</taxon>
        <taxon>Viridiplantae</taxon>
        <taxon>Streptophyta</taxon>
        <taxon>Embryophyta</taxon>
        <taxon>Tracheophyta</taxon>
        <taxon>Spermatophyta</taxon>
        <taxon>Magnoliopsida</taxon>
        <taxon>eudicotyledons</taxon>
        <taxon>Gunneridae</taxon>
        <taxon>Pentapetalae</taxon>
        <taxon>rosids</taxon>
        <taxon>malvids</taxon>
        <taxon>Myrtales</taxon>
        <taxon>Melastomataceae</taxon>
        <taxon>Melastomatoideae</taxon>
        <taxon>Melastomateae</taxon>
        <taxon>Melastoma</taxon>
    </lineage>
</organism>
<accession>A0ACB9M6N4</accession>
<evidence type="ECO:0000313" key="2">
    <source>
        <dbReference type="Proteomes" id="UP001057402"/>
    </source>
</evidence>
<protein>
    <submittedName>
        <fullName evidence="1">Uncharacterized protein</fullName>
    </submittedName>
</protein>
<evidence type="ECO:0000313" key="1">
    <source>
        <dbReference type="EMBL" id="KAI4319127.1"/>
    </source>
</evidence>
<keyword evidence="2" id="KW-1185">Reference proteome</keyword>
<proteinExistence type="predicted"/>
<reference evidence="2" key="1">
    <citation type="journal article" date="2023" name="Front. Plant Sci.">
        <title>Chromosomal-level genome assembly of Melastoma candidum provides insights into trichome evolution.</title>
        <authorList>
            <person name="Zhong Y."/>
            <person name="Wu W."/>
            <person name="Sun C."/>
            <person name="Zou P."/>
            <person name="Liu Y."/>
            <person name="Dai S."/>
            <person name="Zhou R."/>
        </authorList>
    </citation>
    <scope>NUCLEOTIDE SEQUENCE [LARGE SCALE GENOMIC DNA]</scope>
</reference>
<dbReference type="Proteomes" id="UP001057402">
    <property type="component" value="Chromosome 10"/>
</dbReference>
<name>A0ACB9M6N4_9MYRT</name>